<evidence type="ECO:0000313" key="2">
    <source>
        <dbReference type="EMBL" id="CAD6187565.1"/>
    </source>
</evidence>
<dbReference type="AlphaFoldDB" id="A0A8S1GW76"/>
<dbReference type="EMBL" id="CAJGYM010000006">
    <property type="protein sequence ID" value="CAD6187565.1"/>
    <property type="molecule type" value="Genomic_DNA"/>
</dbReference>
<dbReference type="Proteomes" id="UP000835052">
    <property type="component" value="Unassembled WGS sequence"/>
</dbReference>
<keyword evidence="1" id="KW-0472">Membrane</keyword>
<name>A0A8S1GW76_9PELO</name>
<comment type="caution">
    <text evidence="2">The sequence shown here is derived from an EMBL/GenBank/DDBJ whole genome shotgun (WGS) entry which is preliminary data.</text>
</comment>
<accession>A0A8S1GW76</accession>
<keyword evidence="1" id="KW-1133">Transmembrane helix</keyword>
<sequence length="216" mass="24209">MKKGDHGNYFTSQQLVVCSPVVANGSMSKAQRKTAHRVDDRPPLHLQKIQNGPRLYPKELSGFIDTLEWPPYTPDLNPLDYSVWDNLKFKSYATPHCKIEPLKASLEREKIGADYLSATALPKRLRVVFAITVLFVIFCIGRPLENYFQTEIFGKLLEVSEFSNLDALQMICVPISFLASRGHIGTSFKIEGSKANKVSSYYEGSVATVSQFTSVV</sequence>
<evidence type="ECO:0008006" key="4">
    <source>
        <dbReference type="Google" id="ProtNLM"/>
    </source>
</evidence>
<dbReference type="Gene3D" id="3.30.420.10">
    <property type="entry name" value="Ribonuclease H-like superfamily/Ribonuclease H"/>
    <property type="match status" value="1"/>
</dbReference>
<dbReference type="InterPro" id="IPR036397">
    <property type="entry name" value="RNaseH_sf"/>
</dbReference>
<dbReference type="OrthoDB" id="10006939at2759"/>
<reference evidence="2" key="1">
    <citation type="submission" date="2020-10" db="EMBL/GenBank/DDBJ databases">
        <authorList>
            <person name="Kikuchi T."/>
        </authorList>
    </citation>
    <scope>NUCLEOTIDE SEQUENCE</scope>
    <source>
        <strain evidence="2">NKZ352</strain>
    </source>
</reference>
<protein>
    <recommendedName>
        <fullName evidence="4">Tc1-like transposase DDE domain-containing protein</fullName>
    </recommendedName>
</protein>
<organism evidence="2 3">
    <name type="scientific">Caenorhabditis auriculariae</name>
    <dbReference type="NCBI Taxonomy" id="2777116"/>
    <lineage>
        <taxon>Eukaryota</taxon>
        <taxon>Metazoa</taxon>
        <taxon>Ecdysozoa</taxon>
        <taxon>Nematoda</taxon>
        <taxon>Chromadorea</taxon>
        <taxon>Rhabditida</taxon>
        <taxon>Rhabditina</taxon>
        <taxon>Rhabditomorpha</taxon>
        <taxon>Rhabditoidea</taxon>
        <taxon>Rhabditidae</taxon>
        <taxon>Peloderinae</taxon>
        <taxon>Caenorhabditis</taxon>
    </lineage>
</organism>
<gene>
    <name evidence="2" type="ORF">CAUJ_LOCUS3484</name>
</gene>
<evidence type="ECO:0000256" key="1">
    <source>
        <dbReference type="SAM" id="Phobius"/>
    </source>
</evidence>
<proteinExistence type="predicted"/>
<dbReference type="GO" id="GO:0003676">
    <property type="term" value="F:nucleic acid binding"/>
    <property type="evidence" value="ECO:0007669"/>
    <property type="project" value="InterPro"/>
</dbReference>
<keyword evidence="3" id="KW-1185">Reference proteome</keyword>
<evidence type="ECO:0000313" key="3">
    <source>
        <dbReference type="Proteomes" id="UP000835052"/>
    </source>
</evidence>
<keyword evidence="1" id="KW-0812">Transmembrane</keyword>
<feature type="transmembrane region" description="Helical" evidence="1">
    <location>
        <begin position="125"/>
        <end position="144"/>
    </location>
</feature>